<proteinExistence type="predicted"/>
<protein>
    <submittedName>
        <fullName evidence="1">Uncharacterized protein</fullName>
    </submittedName>
</protein>
<sequence>MKKLDVRHFLGIYRLRKAMQEDGITNPSDEVKIFTREFVDTLSKMPLNEEVRILDYSFLDSKGNIIAELPVIKTD</sequence>
<reference evidence="2" key="1">
    <citation type="journal article" date="2019" name="Int. J. Syst. Evol. Microbiol.">
        <title>The Global Catalogue of Microorganisms (GCM) 10K type strain sequencing project: providing services to taxonomists for standard genome sequencing and annotation.</title>
        <authorList>
            <consortium name="The Broad Institute Genomics Platform"/>
            <consortium name="The Broad Institute Genome Sequencing Center for Infectious Disease"/>
            <person name="Wu L."/>
            <person name="Ma J."/>
        </authorList>
    </citation>
    <scope>NUCLEOTIDE SEQUENCE [LARGE SCALE GENOMIC DNA]</scope>
    <source>
        <strain evidence="2">YJ-61-S</strain>
    </source>
</reference>
<gene>
    <name evidence="1" type="ORF">ACFO3O_18380</name>
</gene>
<dbReference type="Proteomes" id="UP001596043">
    <property type="component" value="Unassembled WGS sequence"/>
</dbReference>
<name>A0ABV9I355_9FLAO</name>
<evidence type="ECO:0000313" key="2">
    <source>
        <dbReference type="Proteomes" id="UP001596043"/>
    </source>
</evidence>
<comment type="caution">
    <text evidence="1">The sequence shown here is derived from an EMBL/GenBank/DDBJ whole genome shotgun (WGS) entry which is preliminary data.</text>
</comment>
<evidence type="ECO:0000313" key="1">
    <source>
        <dbReference type="EMBL" id="MFC4635884.1"/>
    </source>
</evidence>
<dbReference type="EMBL" id="JBHSFV010000013">
    <property type="protein sequence ID" value="MFC4635884.1"/>
    <property type="molecule type" value="Genomic_DNA"/>
</dbReference>
<keyword evidence="2" id="KW-1185">Reference proteome</keyword>
<organism evidence="1 2">
    <name type="scientific">Dokdonia ponticola</name>
    <dbReference type="NCBI Taxonomy" id="2041041"/>
    <lineage>
        <taxon>Bacteria</taxon>
        <taxon>Pseudomonadati</taxon>
        <taxon>Bacteroidota</taxon>
        <taxon>Flavobacteriia</taxon>
        <taxon>Flavobacteriales</taxon>
        <taxon>Flavobacteriaceae</taxon>
        <taxon>Dokdonia</taxon>
    </lineage>
</organism>
<dbReference type="RefSeq" id="WP_379981546.1">
    <property type="nucleotide sequence ID" value="NZ_JBHSFV010000013.1"/>
</dbReference>
<accession>A0ABV9I355</accession>